<evidence type="ECO:0000256" key="1">
    <source>
        <dbReference type="ARBA" id="ARBA00004141"/>
    </source>
</evidence>
<dbReference type="GO" id="GO:0016491">
    <property type="term" value="F:oxidoreductase activity"/>
    <property type="evidence" value="ECO:0007669"/>
    <property type="project" value="InterPro"/>
</dbReference>
<dbReference type="GO" id="GO:0008610">
    <property type="term" value="P:lipid biosynthetic process"/>
    <property type="evidence" value="ECO:0007669"/>
    <property type="project" value="InterPro"/>
</dbReference>
<sequence>MAFAVLPVLLLRLLYSQLWITVSRHQTARSRHRIVNKSLGHCNFELVPRLLFDVFPPLKYLMYTPSFHSLHHTQFRSNYSLFMPLYDHLYGTALCEREIQVHVVDKDLYESVKQQLRPETHEHLLHLAEWWSHSAKTTKVWLVGDRLTGEEQRRAQGGAHFVPYSQFPPGAVVRADCVYHSTPALVVPDAFEDLHACRTGCRGG</sequence>
<evidence type="ECO:0000313" key="3">
    <source>
        <dbReference type="EMBL" id="AQK55501.1"/>
    </source>
</evidence>
<dbReference type="InterPro" id="IPR021940">
    <property type="entry name" value="CER1-like_C"/>
</dbReference>
<protein>
    <submittedName>
        <fullName evidence="3">Protein ECERIFERUM 1</fullName>
    </submittedName>
</protein>
<organism evidence="3">
    <name type="scientific">Zea mays</name>
    <name type="common">Maize</name>
    <dbReference type="NCBI Taxonomy" id="4577"/>
    <lineage>
        <taxon>Eukaryota</taxon>
        <taxon>Viridiplantae</taxon>
        <taxon>Streptophyta</taxon>
        <taxon>Embryophyta</taxon>
        <taxon>Tracheophyta</taxon>
        <taxon>Spermatophyta</taxon>
        <taxon>Magnoliopsida</taxon>
        <taxon>Liliopsida</taxon>
        <taxon>Poales</taxon>
        <taxon>Poaceae</taxon>
        <taxon>PACMAD clade</taxon>
        <taxon>Panicoideae</taxon>
        <taxon>Andropogonodae</taxon>
        <taxon>Andropogoneae</taxon>
        <taxon>Tripsacinae</taxon>
        <taxon>Zea</taxon>
    </lineage>
</organism>
<dbReference type="GO" id="GO:0005789">
    <property type="term" value="C:endoplasmic reticulum membrane"/>
    <property type="evidence" value="ECO:0007669"/>
    <property type="project" value="UniProtKB-SubCell"/>
</dbReference>
<dbReference type="Pfam" id="PF12076">
    <property type="entry name" value="CER1-like_C"/>
    <property type="match status" value="1"/>
</dbReference>
<accession>A0A1D6QB12</accession>
<name>A0A1D6QB12_MAIZE</name>
<gene>
    <name evidence="3" type="ORF">ZEAMMB73_Zm00001d051932</name>
</gene>
<dbReference type="InterPro" id="IPR050307">
    <property type="entry name" value="Sterol_Desaturase_Related"/>
</dbReference>
<dbReference type="PANTHER" id="PTHR11863">
    <property type="entry name" value="STEROL DESATURASE"/>
    <property type="match status" value="1"/>
</dbReference>
<evidence type="ECO:0000259" key="2">
    <source>
        <dbReference type="Pfam" id="PF12076"/>
    </source>
</evidence>
<dbReference type="EMBL" id="CM000780">
    <property type="protein sequence ID" value="AQK55501.1"/>
    <property type="molecule type" value="Genomic_DNA"/>
</dbReference>
<feature type="domain" description="Very-long-chain aldehyde decarbonylase CER1-like C-terminal" evidence="2">
    <location>
        <begin position="92"/>
        <end position="198"/>
    </location>
</feature>
<proteinExistence type="predicted"/>
<dbReference type="GO" id="GO:0005506">
    <property type="term" value="F:iron ion binding"/>
    <property type="evidence" value="ECO:0007669"/>
    <property type="project" value="InterPro"/>
</dbReference>
<dbReference type="GO" id="GO:0006950">
    <property type="term" value="P:response to stress"/>
    <property type="evidence" value="ECO:0007669"/>
    <property type="project" value="UniProtKB-ARBA"/>
</dbReference>
<dbReference type="GO" id="GO:0071771">
    <property type="term" value="F:aldehyde oxygenase (deformylating) activity"/>
    <property type="evidence" value="ECO:0007669"/>
    <property type="project" value="UniProtKB-EC"/>
</dbReference>
<reference evidence="3" key="1">
    <citation type="submission" date="2015-12" db="EMBL/GenBank/DDBJ databases">
        <title>Update maize B73 reference genome by single molecule sequencing technologies.</title>
        <authorList>
            <consortium name="Maize Genome Sequencing Project"/>
            <person name="Ware D."/>
        </authorList>
    </citation>
    <scope>NUCLEOTIDE SEQUENCE</scope>
    <source>
        <tissue evidence="3">Seedling</tissue>
    </source>
</reference>
<comment type="subcellular location">
    <subcellularLocation>
        <location evidence="1">Membrane</location>
        <topology evidence="1">Multi-pass membrane protein</topology>
    </subcellularLocation>
</comment>
<dbReference type="AlphaFoldDB" id="A0A1D6QB12"/>